<dbReference type="SUPFAM" id="SSF54909">
    <property type="entry name" value="Dimeric alpha+beta barrel"/>
    <property type="match status" value="1"/>
</dbReference>
<dbReference type="InterPro" id="IPR000485">
    <property type="entry name" value="AsnC-type_HTH_dom"/>
</dbReference>
<dbReference type="PANTHER" id="PTHR30154:SF34">
    <property type="entry name" value="TRANSCRIPTIONAL REGULATOR AZLB"/>
    <property type="match status" value="1"/>
</dbReference>
<feature type="domain" description="HTH asnC-type" evidence="4">
    <location>
        <begin position="1"/>
        <end position="58"/>
    </location>
</feature>
<dbReference type="InterPro" id="IPR036390">
    <property type="entry name" value="WH_DNA-bd_sf"/>
</dbReference>
<dbReference type="EMBL" id="JACRTC010000002">
    <property type="protein sequence ID" value="MBC8570137.1"/>
    <property type="molecule type" value="Genomic_DNA"/>
</dbReference>
<dbReference type="InterPro" id="IPR019887">
    <property type="entry name" value="Tscrpt_reg_AsnC/Lrp_C"/>
</dbReference>
<dbReference type="InterPro" id="IPR036388">
    <property type="entry name" value="WH-like_DNA-bd_sf"/>
</dbReference>
<organism evidence="5 6">
    <name type="scientific">Zongyangia hominis</name>
    <dbReference type="NCBI Taxonomy" id="2763677"/>
    <lineage>
        <taxon>Bacteria</taxon>
        <taxon>Bacillati</taxon>
        <taxon>Bacillota</taxon>
        <taxon>Clostridia</taxon>
        <taxon>Eubacteriales</taxon>
        <taxon>Oscillospiraceae</taxon>
        <taxon>Zongyangia</taxon>
    </lineage>
</organism>
<sequence>MDKLLKILNENARLSNAQIAAMLGRTESDVAAAIDRYEKEGIIRGYRAVVDWDKTDRQFVTARIEIKVTPKKGQGFEEIAEAITQFDEVETVYLMSGGYDIAATVTGKTFQEVAMFVAHRLAPLDSVQSTATHFVLRRYKERGIMIKDEPVDERGMGSL</sequence>
<keyword evidence="6" id="KW-1185">Reference proteome</keyword>
<dbReference type="GO" id="GO:0043565">
    <property type="term" value="F:sequence-specific DNA binding"/>
    <property type="evidence" value="ECO:0007669"/>
    <property type="project" value="InterPro"/>
</dbReference>
<dbReference type="PROSITE" id="PS50956">
    <property type="entry name" value="HTH_ASNC_2"/>
    <property type="match status" value="1"/>
</dbReference>
<protein>
    <submittedName>
        <fullName evidence="5">Lrp/AsnC family transcriptional regulator</fullName>
    </submittedName>
</protein>
<dbReference type="InterPro" id="IPR011008">
    <property type="entry name" value="Dimeric_a/b-barrel"/>
</dbReference>
<dbReference type="AlphaFoldDB" id="A0A926IBF9"/>
<dbReference type="Gene3D" id="3.30.70.920">
    <property type="match status" value="1"/>
</dbReference>
<proteinExistence type="predicted"/>
<dbReference type="GO" id="GO:0005829">
    <property type="term" value="C:cytosol"/>
    <property type="evidence" value="ECO:0007669"/>
    <property type="project" value="TreeGrafter"/>
</dbReference>
<dbReference type="Proteomes" id="UP000660861">
    <property type="component" value="Unassembled WGS sequence"/>
</dbReference>
<keyword evidence="2" id="KW-0238">DNA-binding</keyword>
<evidence type="ECO:0000256" key="2">
    <source>
        <dbReference type="ARBA" id="ARBA00023125"/>
    </source>
</evidence>
<dbReference type="GO" id="GO:0043200">
    <property type="term" value="P:response to amino acid"/>
    <property type="evidence" value="ECO:0007669"/>
    <property type="project" value="TreeGrafter"/>
</dbReference>
<dbReference type="RefSeq" id="WP_262397226.1">
    <property type="nucleotide sequence ID" value="NZ_JACRTC010000002.1"/>
</dbReference>
<reference evidence="5" key="1">
    <citation type="submission" date="2020-08" db="EMBL/GenBank/DDBJ databases">
        <title>Genome public.</title>
        <authorList>
            <person name="Liu C."/>
            <person name="Sun Q."/>
        </authorList>
    </citation>
    <scope>NUCLEOTIDE SEQUENCE</scope>
    <source>
        <strain evidence="5">NSJ-54</strain>
    </source>
</reference>
<dbReference type="Pfam" id="PF13412">
    <property type="entry name" value="HTH_24"/>
    <property type="match status" value="1"/>
</dbReference>
<dbReference type="PANTHER" id="PTHR30154">
    <property type="entry name" value="LEUCINE-RESPONSIVE REGULATORY PROTEIN"/>
    <property type="match status" value="1"/>
</dbReference>
<accession>A0A926IBF9</accession>
<evidence type="ECO:0000256" key="3">
    <source>
        <dbReference type="ARBA" id="ARBA00023163"/>
    </source>
</evidence>
<evidence type="ECO:0000256" key="1">
    <source>
        <dbReference type="ARBA" id="ARBA00023015"/>
    </source>
</evidence>
<dbReference type="Gene3D" id="1.10.10.10">
    <property type="entry name" value="Winged helix-like DNA-binding domain superfamily/Winged helix DNA-binding domain"/>
    <property type="match status" value="1"/>
</dbReference>
<keyword evidence="3" id="KW-0804">Transcription</keyword>
<evidence type="ECO:0000313" key="5">
    <source>
        <dbReference type="EMBL" id="MBC8570137.1"/>
    </source>
</evidence>
<comment type="caution">
    <text evidence="5">The sequence shown here is derived from an EMBL/GenBank/DDBJ whole genome shotgun (WGS) entry which is preliminary data.</text>
</comment>
<evidence type="ECO:0000259" key="4">
    <source>
        <dbReference type="PROSITE" id="PS50956"/>
    </source>
</evidence>
<evidence type="ECO:0000313" key="6">
    <source>
        <dbReference type="Proteomes" id="UP000660861"/>
    </source>
</evidence>
<name>A0A926IBF9_9FIRM</name>
<dbReference type="SUPFAM" id="SSF46785">
    <property type="entry name" value="Winged helix' DNA-binding domain"/>
    <property type="match status" value="1"/>
</dbReference>
<keyword evidence="1" id="KW-0805">Transcription regulation</keyword>
<dbReference type="SMART" id="SM00344">
    <property type="entry name" value="HTH_ASNC"/>
    <property type="match status" value="1"/>
</dbReference>
<gene>
    <name evidence="5" type="ORF">H8709_04765</name>
</gene>
<dbReference type="Pfam" id="PF01037">
    <property type="entry name" value="AsnC_trans_reg"/>
    <property type="match status" value="1"/>
</dbReference>
<dbReference type="InterPro" id="IPR019888">
    <property type="entry name" value="Tscrpt_reg_AsnC-like"/>
</dbReference>